<evidence type="ECO:0000256" key="2">
    <source>
        <dbReference type="RuleBase" id="RU362119"/>
    </source>
</evidence>
<evidence type="ECO:0000259" key="3">
    <source>
        <dbReference type="Pfam" id="PF00149"/>
    </source>
</evidence>
<feature type="domain" description="Calcineurin-like phosphoesterase" evidence="3">
    <location>
        <begin position="4"/>
        <end position="204"/>
    </location>
</feature>
<reference evidence="5" key="1">
    <citation type="submission" date="2023-03" db="EMBL/GenBank/DDBJ databases">
        <authorList>
            <person name="Shen W."/>
            <person name="Cai J."/>
        </authorList>
    </citation>
    <scope>NUCLEOTIDE SEQUENCE</scope>
    <source>
        <strain evidence="5">B226-2</strain>
    </source>
</reference>
<name>A0AAW8TRQ3_9ENTE</name>
<dbReference type="PANTHER" id="PTHR11575">
    <property type="entry name" value="5'-NUCLEOTIDASE-RELATED"/>
    <property type="match status" value="1"/>
</dbReference>
<dbReference type="InterPro" id="IPR036907">
    <property type="entry name" value="5'-Nucleotdase_C_sf"/>
</dbReference>
<dbReference type="PIRSF" id="PIRSF036361">
    <property type="entry name" value="YunD"/>
    <property type="match status" value="1"/>
</dbReference>
<feature type="domain" description="5'-Nucleotidase C-terminal" evidence="4">
    <location>
        <begin position="299"/>
        <end position="420"/>
    </location>
</feature>
<evidence type="ECO:0000313" key="5">
    <source>
        <dbReference type="EMBL" id="MDT2808983.1"/>
    </source>
</evidence>
<dbReference type="InterPro" id="IPR008334">
    <property type="entry name" value="5'-Nucleotdase_C"/>
</dbReference>
<dbReference type="GO" id="GO:0046872">
    <property type="term" value="F:metal ion binding"/>
    <property type="evidence" value="ECO:0007669"/>
    <property type="project" value="InterPro"/>
</dbReference>
<keyword evidence="2" id="KW-0378">Hydrolase</keyword>
<dbReference type="EMBL" id="JARQBJ010000001">
    <property type="protein sequence ID" value="MDT2808983.1"/>
    <property type="molecule type" value="Genomic_DNA"/>
</dbReference>
<keyword evidence="2" id="KW-0547">Nucleotide-binding</keyword>
<sequence>MEKLTILHTNDLHSHLENWPKIRRYLDSRRRALQESSGVLTVDLGDFVDRWHPLTEATNGKANIRLMNEAHYDVATIGNNEGIGNSKAELNHLYDEADFQVLLANLYDPKTLQAPDWCQPYTIRETKAGTKVGLIAMTAPFPLTYGPNGWDIRQPMELLPAMVSRLRKQVDVLVLMSHLGLSADLRIAQDLPQLDVIIGSHTHHLLPEGRLENGVLLAAAGKFGQHIGEVQLLLDEEHRLVKREAHTVETASLPAFAEDEEEINGYLAEGHHLLQAQQVAQLPFTLERNLASEHSLIRETLVALKERGQTEAAVLNTGLFLTELPAGVVDQDQLHECLPHPMHLIRVTLKGRDMYRLVLEMEKNRFFLRQFPVYGMGFRGKIFGEIVYSGIEYDPINRRVLWQGKDLEPEKDYTLTTVDHFMFVPFFPTIEIMGDNEFLFPEFIRSVLGHYLAGHYPRVSKQGIMENRR</sequence>
<dbReference type="CDD" id="cd00845">
    <property type="entry name" value="MPP_UshA_N_like"/>
    <property type="match status" value="1"/>
</dbReference>
<comment type="caution">
    <text evidence="5">The sequence shown here is derived from an EMBL/GenBank/DDBJ whole genome shotgun (WGS) entry which is preliminary data.</text>
</comment>
<dbReference type="InterPro" id="IPR004843">
    <property type="entry name" value="Calcineurin-like_PHP"/>
</dbReference>
<protein>
    <submittedName>
        <fullName evidence="5">Metallophosphoesterase</fullName>
    </submittedName>
</protein>
<organism evidence="5 6">
    <name type="scientific">Enterococcus asini</name>
    <dbReference type="NCBI Taxonomy" id="57732"/>
    <lineage>
        <taxon>Bacteria</taxon>
        <taxon>Bacillati</taxon>
        <taxon>Bacillota</taxon>
        <taxon>Bacilli</taxon>
        <taxon>Lactobacillales</taxon>
        <taxon>Enterococcaceae</taxon>
        <taxon>Enterococcus</taxon>
    </lineage>
</organism>
<dbReference type="PROSITE" id="PS00785">
    <property type="entry name" value="5_NUCLEOTIDASE_1"/>
    <property type="match status" value="1"/>
</dbReference>
<dbReference type="GO" id="GO:0009166">
    <property type="term" value="P:nucleotide catabolic process"/>
    <property type="evidence" value="ECO:0007669"/>
    <property type="project" value="InterPro"/>
</dbReference>
<dbReference type="GO" id="GO:0008253">
    <property type="term" value="F:5'-nucleotidase activity"/>
    <property type="evidence" value="ECO:0007669"/>
    <property type="project" value="TreeGrafter"/>
</dbReference>
<dbReference type="InterPro" id="IPR006179">
    <property type="entry name" value="5_nucleotidase/apyrase"/>
</dbReference>
<dbReference type="RefSeq" id="WP_311834805.1">
    <property type="nucleotide sequence ID" value="NZ_JARQBJ010000001.1"/>
</dbReference>
<dbReference type="Gene3D" id="3.60.21.10">
    <property type="match status" value="1"/>
</dbReference>
<dbReference type="PRINTS" id="PR01607">
    <property type="entry name" value="APYRASEFAMLY"/>
</dbReference>
<evidence type="ECO:0000259" key="4">
    <source>
        <dbReference type="Pfam" id="PF02872"/>
    </source>
</evidence>
<dbReference type="SUPFAM" id="SSF55816">
    <property type="entry name" value="5'-nucleotidase (syn. UDP-sugar hydrolase), C-terminal domain"/>
    <property type="match status" value="1"/>
</dbReference>
<dbReference type="Pfam" id="PF02872">
    <property type="entry name" value="5_nucleotid_C"/>
    <property type="match status" value="1"/>
</dbReference>
<dbReference type="InterPro" id="IPR011240">
    <property type="entry name" value="Pesterase_YunD"/>
</dbReference>
<keyword evidence="1" id="KW-0732">Signal</keyword>
<evidence type="ECO:0000313" key="6">
    <source>
        <dbReference type="Proteomes" id="UP001256711"/>
    </source>
</evidence>
<accession>A0AAW8TRQ3</accession>
<dbReference type="Gene3D" id="3.90.780.10">
    <property type="entry name" value="5'-Nucleotidase, C-terminal domain"/>
    <property type="match status" value="1"/>
</dbReference>
<dbReference type="GO" id="GO:0030288">
    <property type="term" value="C:outer membrane-bounded periplasmic space"/>
    <property type="evidence" value="ECO:0007669"/>
    <property type="project" value="TreeGrafter"/>
</dbReference>
<dbReference type="AlphaFoldDB" id="A0AAW8TRQ3"/>
<proteinExistence type="inferred from homology"/>
<gene>
    <name evidence="5" type="ORF">P7H43_00515</name>
</gene>
<dbReference type="Pfam" id="PF00149">
    <property type="entry name" value="Metallophos"/>
    <property type="match status" value="1"/>
</dbReference>
<dbReference type="GO" id="GO:0008768">
    <property type="term" value="F:UDP-sugar diphosphatase activity"/>
    <property type="evidence" value="ECO:0007669"/>
    <property type="project" value="TreeGrafter"/>
</dbReference>
<dbReference type="SUPFAM" id="SSF56300">
    <property type="entry name" value="Metallo-dependent phosphatases"/>
    <property type="match status" value="1"/>
</dbReference>
<dbReference type="PANTHER" id="PTHR11575:SF23">
    <property type="entry name" value="5-NUCLEOTIDASE FAMILY PROTEIN"/>
    <property type="match status" value="1"/>
</dbReference>
<dbReference type="Proteomes" id="UP001256711">
    <property type="component" value="Unassembled WGS sequence"/>
</dbReference>
<dbReference type="GO" id="GO:0000166">
    <property type="term" value="F:nucleotide binding"/>
    <property type="evidence" value="ECO:0007669"/>
    <property type="project" value="UniProtKB-KW"/>
</dbReference>
<dbReference type="InterPro" id="IPR006146">
    <property type="entry name" value="5'-Nucleotdase_CS"/>
</dbReference>
<evidence type="ECO:0000256" key="1">
    <source>
        <dbReference type="ARBA" id="ARBA00022729"/>
    </source>
</evidence>
<dbReference type="InterPro" id="IPR029052">
    <property type="entry name" value="Metallo-depent_PP-like"/>
</dbReference>
<comment type="similarity">
    <text evidence="2">Belongs to the 5'-nucleotidase family.</text>
</comment>